<comment type="subcellular location">
    <subcellularLocation>
        <location evidence="1">Membrane</location>
        <topology evidence="1">Multi-pass membrane protein</topology>
    </subcellularLocation>
</comment>
<feature type="transmembrane region" description="Helical" evidence="5">
    <location>
        <begin position="360"/>
        <end position="381"/>
    </location>
</feature>
<name>A0A0R0DF01_9GAMM</name>
<dbReference type="GO" id="GO:0016020">
    <property type="term" value="C:membrane"/>
    <property type="evidence" value="ECO:0007669"/>
    <property type="project" value="UniProtKB-SubCell"/>
</dbReference>
<feature type="transmembrane region" description="Helical" evidence="5">
    <location>
        <begin position="64"/>
        <end position="83"/>
    </location>
</feature>
<feature type="transmembrane region" description="Helical" evidence="5">
    <location>
        <begin position="120"/>
        <end position="139"/>
    </location>
</feature>
<feature type="transmembrane region" description="Helical" evidence="5">
    <location>
        <begin position="195"/>
        <end position="212"/>
    </location>
</feature>
<organism evidence="7 8">
    <name type="scientific">Stenotrophomonas chelatiphaga</name>
    <dbReference type="NCBI Taxonomy" id="517011"/>
    <lineage>
        <taxon>Bacteria</taxon>
        <taxon>Pseudomonadati</taxon>
        <taxon>Pseudomonadota</taxon>
        <taxon>Gammaproteobacteria</taxon>
        <taxon>Lysobacterales</taxon>
        <taxon>Lysobacteraceae</taxon>
        <taxon>Stenotrophomonas</taxon>
    </lineage>
</organism>
<keyword evidence="3 5" id="KW-1133">Transmembrane helix</keyword>
<keyword evidence="8" id="KW-1185">Reference proteome</keyword>
<gene>
    <name evidence="7" type="ORF">ABB28_04515</name>
</gene>
<feature type="transmembrane region" description="Helical" evidence="5">
    <location>
        <begin position="327"/>
        <end position="348"/>
    </location>
</feature>
<reference evidence="7 8" key="1">
    <citation type="submission" date="2015-05" db="EMBL/GenBank/DDBJ databases">
        <title>Genome sequencing and analysis of members of genus Stenotrophomonas.</title>
        <authorList>
            <person name="Patil P.P."/>
            <person name="Midha S."/>
            <person name="Patil P.B."/>
        </authorList>
    </citation>
    <scope>NUCLEOTIDE SEQUENCE [LARGE SCALE GENOMIC DNA]</scope>
    <source>
        <strain evidence="7 8">DSM 21508</strain>
    </source>
</reference>
<evidence type="ECO:0000256" key="5">
    <source>
        <dbReference type="SAM" id="Phobius"/>
    </source>
</evidence>
<evidence type="ECO:0000256" key="2">
    <source>
        <dbReference type="ARBA" id="ARBA00022692"/>
    </source>
</evidence>
<evidence type="ECO:0000259" key="6">
    <source>
        <dbReference type="Pfam" id="PF04932"/>
    </source>
</evidence>
<dbReference type="Proteomes" id="UP000051386">
    <property type="component" value="Unassembled WGS sequence"/>
</dbReference>
<dbReference type="EMBL" id="LDJK01000012">
    <property type="protein sequence ID" value="KRG75939.1"/>
    <property type="molecule type" value="Genomic_DNA"/>
</dbReference>
<accession>A0A0R0DF01</accession>
<evidence type="ECO:0000256" key="4">
    <source>
        <dbReference type="ARBA" id="ARBA00023136"/>
    </source>
</evidence>
<dbReference type="PATRIC" id="fig|517011.3.peg.323"/>
<comment type="caution">
    <text evidence="7">The sequence shown here is derived from an EMBL/GenBank/DDBJ whole genome shotgun (WGS) entry which is preliminary data.</text>
</comment>
<evidence type="ECO:0000256" key="1">
    <source>
        <dbReference type="ARBA" id="ARBA00004141"/>
    </source>
</evidence>
<feature type="transmembrane region" description="Helical" evidence="5">
    <location>
        <begin position="219"/>
        <end position="236"/>
    </location>
</feature>
<keyword evidence="2 5" id="KW-0812">Transmembrane</keyword>
<evidence type="ECO:0000313" key="8">
    <source>
        <dbReference type="Proteomes" id="UP000051386"/>
    </source>
</evidence>
<dbReference type="PANTHER" id="PTHR37422:SF23">
    <property type="entry name" value="TEICHURONIC ACID BIOSYNTHESIS PROTEIN TUAE"/>
    <property type="match status" value="1"/>
</dbReference>
<proteinExistence type="predicted"/>
<dbReference type="InterPro" id="IPR007016">
    <property type="entry name" value="O-antigen_ligase-rel_domated"/>
</dbReference>
<feature type="transmembrane region" description="Helical" evidence="5">
    <location>
        <begin position="145"/>
        <end position="165"/>
    </location>
</feature>
<evidence type="ECO:0000313" key="7">
    <source>
        <dbReference type="EMBL" id="KRG75939.1"/>
    </source>
</evidence>
<evidence type="ECO:0000256" key="3">
    <source>
        <dbReference type="ARBA" id="ARBA00022989"/>
    </source>
</evidence>
<feature type="transmembrane region" description="Helical" evidence="5">
    <location>
        <begin position="172"/>
        <end position="189"/>
    </location>
</feature>
<dbReference type="PANTHER" id="PTHR37422">
    <property type="entry name" value="TEICHURONIC ACID BIOSYNTHESIS PROTEIN TUAE"/>
    <property type="match status" value="1"/>
</dbReference>
<dbReference type="Pfam" id="PF04932">
    <property type="entry name" value="Wzy_C"/>
    <property type="match status" value="1"/>
</dbReference>
<feature type="domain" description="O-antigen ligase-related" evidence="6">
    <location>
        <begin position="179"/>
        <end position="335"/>
    </location>
</feature>
<sequence>MTPQGTRARIARGMGQLGLVVMPALVVSAPVNLLPFGLLLLASTLLVPGLLWGARHDARPTLRVLGLLMLAVLVGGVVSVLLFEHGLRDVDNRSRFIVMPWIALWVCALDLRLRWLWRGALLGLTLVFVLSLRQVLGGAPRAELFTNAIVLADMVVMLLVLALFCRPHGVRGWAWGLPAVALGCATLVLTGSRGALLALLAVFLVMALSLRWRTLRLRLLLLAALLGVAGVAVISVPELRHQVRLTELHSDVQRLEHGDTDSSAGARVERLQVAWETFVDHPLTGVGVGHFDNAMQRLPECRANPLEPRCHLGHAHNDLAEWGATQGAPGVLLLLAVYGVPLWLFLWLHRRSGRATFRGPAAAGVLIVVSYILCGLTQSMFAHQITASFYATIVGVLAGLSRLEALRHQRRLSTAAATGAA</sequence>
<dbReference type="AlphaFoldDB" id="A0A0R0DF01"/>
<keyword evidence="4 5" id="KW-0472">Membrane</keyword>
<dbReference type="InterPro" id="IPR051533">
    <property type="entry name" value="WaaL-like"/>
</dbReference>
<protein>
    <submittedName>
        <fullName evidence="7">Polymerase</fullName>
    </submittedName>
</protein>
<feature type="transmembrane region" description="Helical" evidence="5">
    <location>
        <begin position="387"/>
        <end position="403"/>
    </location>
</feature>